<keyword evidence="1" id="KW-0489">Methyltransferase</keyword>
<proteinExistence type="predicted"/>
<dbReference type="EMBL" id="CP171853">
    <property type="protein sequence ID" value="XKM40350.1"/>
    <property type="molecule type" value="Genomic_DNA"/>
</dbReference>
<evidence type="ECO:0000313" key="1">
    <source>
        <dbReference type="EMBL" id="XKM40350.1"/>
    </source>
</evidence>
<sequence>MSDLPSGPFGCILADPPWSFKTWSGKTGTPHRTANDHYITTETTALCDIPVASVCLPDCALFMWVVDSHIDAAIDLGKAWGFTLKTRAFTWRKIAANGNARIGMGYWTRKQTEMCLLFTRGKVKRKDKGVREIIDAPRREHSRKPDEQYDRIERLVDGPYLEMFSRQAWLNWSAWGNQTGKFEADIVSAPIVAVNDNVTPDLFSDGQAAIGRVAA</sequence>
<reference evidence="1" key="1">
    <citation type="submission" date="2024-10" db="EMBL/GenBank/DDBJ databases">
        <title>Strain of Rhizobium-related bacteria isolated fromm roots of Vavilovia formosa.</title>
        <authorList>
            <person name="Kimeklis A."/>
            <person name="Afonin A."/>
        </authorList>
    </citation>
    <scope>NUCLEOTIDE SEQUENCE</scope>
    <source>
        <strain evidence="1">Vaf-46</strain>
    </source>
</reference>
<protein>
    <submittedName>
        <fullName evidence="1">MT-A70 family methyltransferase</fullName>
    </submittedName>
</protein>
<name>A0ACD5EMZ4_9HYPH</name>
<evidence type="ECO:0000313" key="2">
    <source>
        <dbReference type="Proteomes" id="UP000078465"/>
    </source>
</evidence>
<accession>A0ACD5EMZ4</accession>
<gene>
    <name evidence="1" type="ORF">A4U53_030950</name>
</gene>
<organism evidence="1 2">
    <name type="scientific">Rhizobium ruizarguesonis</name>
    <dbReference type="NCBI Taxonomy" id="2081791"/>
    <lineage>
        <taxon>Bacteria</taxon>
        <taxon>Pseudomonadati</taxon>
        <taxon>Pseudomonadota</taxon>
        <taxon>Alphaproteobacteria</taxon>
        <taxon>Hyphomicrobiales</taxon>
        <taxon>Rhizobiaceae</taxon>
        <taxon>Rhizobium/Agrobacterium group</taxon>
        <taxon>Rhizobium</taxon>
    </lineage>
</organism>
<keyword evidence="1" id="KW-0808">Transferase</keyword>
<dbReference type="Proteomes" id="UP000078465">
    <property type="component" value="Chromosome"/>
</dbReference>